<dbReference type="Gramene" id="KRH33117">
    <property type="protein sequence ID" value="KRH33117"/>
    <property type="gene ID" value="GLYMA_10G101100"/>
</dbReference>
<organism evidence="4">
    <name type="scientific">Glycine max</name>
    <name type="common">Soybean</name>
    <name type="synonym">Glycine hispida</name>
    <dbReference type="NCBI Taxonomy" id="3847"/>
    <lineage>
        <taxon>Eukaryota</taxon>
        <taxon>Viridiplantae</taxon>
        <taxon>Streptophyta</taxon>
        <taxon>Embryophyta</taxon>
        <taxon>Tracheophyta</taxon>
        <taxon>Spermatophyta</taxon>
        <taxon>Magnoliopsida</taxon>
        <taxon>eudicotyledons</taxon>
        <taxon>Gunneridae</taxon>
        <taxon>Pentapetalae</taxon>
        <taxon>rosids</taxon>
        <taxon>fabids</taxon>
        <taxon>Fabales</taxon>
        <taxon>Fabaceae</taxon>
        <taxon>Papilionoideae</taxon>
        <taxon>50 kb inversion clade</taxon>
        <taxon>NPAAA clade</taxon>
        <taxon>indigoferoid/millettioid clade</taxon>
        <taxon>Phaseoleae</taxon>
        <taxon>Glycine</taxon>
        <taxon>Glycine subgen. Soja</taxon>
    </lineage>
</organism>
<dbReference type="EnsemblPlants" id="KRH33117">
    <property type="protein sequence ID" value="KRH33117"/>
    <property type="gene ID" value="GLYMA_10G101100"/>
</dbReference>
<dbReference type="InParanoid" id="A0A0R0HRF9"/>
<dbReference type="PANTHER" id="PTHR46249">
    <property type="entry name" value="CCHC-TYPE DOMAIN-CONTAINING PROTEIN-RELATED"/>
    <property type="match status" value="1"/>
</dbReference>
<gene>
    <name evidence="4" type="ORF">GLYMA_10G101100</name>
</gene>
<dbReference type="PANTHER" id="PTHR46249:SF29">
    <property type="entry name" value="VIRAL MOVEMENT PROTEIN"/>
    <property type="match status" value="1"/>
</dbReference>
<reference evidence="5" key="2">
    <citation type="submission" date="2018-02" db="UniProtKB">
        <authorList>
            <consortium name="EnsemblPlants"/>
        </authorList>
    </citation>
    <scope>IDENTIFICATION</scope>
    <source>
        <strain evidence="5">Williams 82</strain>
    </source>
</reference>
<dbReference type="InterPro" id="IPR056648">
    <property type="entry name" value="DUF7746"/>
</dbReference>
<keyword evidence="6" id="KW-1185">Reference proteome</keyword>
<feature type="domain" description="DUF7588" evidence="2">
    <location>
        <begin position="11"/>
        <end position="75"/>
    </location>
</feature>
<evidence type="ECO:0000313" key="4">
    <source>
        <dbReference type="EMBL" id="KRH33117.1"/>
    </source>
</evidence>
<protein>
    <submittedName>
        <fullName evidence="4 5">Uncharacterized protein</fullName>
    </submittedName>
</protein>
<evidence type="ECO:0000259" key="2">
    <source>
        <dbReference type="Pfam" id="PF24496"/>
    </source>
</evidence>
<feature type="region of interest" description="Disordered" evidence="1">
    <location>
        <begin position="201"/>
        <end position="221"/>
    </location>
</feature>
<dbReference type="Pfam" id="PF24496">
    <property type="entry name" value="DUF7588"/>
    <property type="match status" value="1"/>
</dbReference>
<sequence length="286" mass="33982">MMLSDRFSIDKDTLRKDFYSPENKPQRRWFFQQYKGSSRKQIQDKFYEFVKRVKINVLFFDWFHAYTIRENLDYPWKQDIIDSNDKPVMATSFKTKDVNEEISSKDIKSLMEQANYTNRYLQVLGESIKEKVFPKQRTYEESTSNVQIEKPLFKPFRVSDNNIELLNKIDSLLKVILEIPQPLEESSKMRTRNTSRIIDVINEDSDQNSEQTTETERGESNFKSFSANNIYEWNIDAQTEYNIMNTLQLMTMVATTYQTSHECSEETIMDILVEGFSGQLKGWWDN</sequence>
<dbReference type="Proteomes" id="UP000008827">
    <property type="component" value="Chromosome 10"/>
</dbReference>
<reference evidence="4" key="3">
    <citation type="submission" date="2018-07" db="EMBL/GenBank/DDBJ databases">
        <title>WGS assembly of Glycine max.</title>
        <authorList>
            <person name="Schmutz J."/>
            <person name="Cannon S."/>
            <person name="Schlueter J."/>
            <person name="Ma J."/>
            <person name="Mitros T."/>
            <person name="Nelson W."/>
            <person name="Hyten D."/>
            <person name="Song Q."/>
            <person name="Thelen J."/>
            <person name="Cheng J."/>
            <person name="Xu D."/>
            <person name="Hellsten U."/>
            <person name="May G."/>
            <person name="Yu Y."/>
            <person name="Sakurai T."/>
            <person name="Umezawa T."/>
            <person name="Bhattacharyya M."/>
            <person name="Sandhu D."/>
            <person name="Valliyodan B."/>
            <person name="Lindquist E."/>
            <person name="Peto M."/>
            <person name="Grant D."/>
            <person name="Shu S."/>
            <person name="Goodstein D."/>
            <person name="Barry K."/>
            <person name="Futrell-Griggs M."/>
            <person name="Abernathy B."/>
            <person name="Du J."/>
            <person name="Tian Z."/>
            <person name="Zhu L."/>
            <person name="Gill N."/>
            <person name="Joshi T."/>
            <person name="Libault M."/>
            <person name="Sethuraman A."/>
            <person name="Zhang X."/>
            <person name="Shinozaki K."/>
            <person name="Nguyen H."/>
            <person name="Wing R."/>
            <person name="Cregan P."/>
            <person name="Specht J."/>
            <person name="Grimwood J."/>
            <person name="Rokhsar D."/>
            <person name="Stacey G."/>
            <person name="Shoemaker R."/>
            <person name="Jackson S."/>
        </authorList>
    </citation>
    <scope>NUCLEOTIDE SEQUENCE</scope>
    <source>
        <tissue evidence="4">Callus</tissue>
    </source>
</reference>
<evidence type="ECO:0000259" key="3">
    <source>
        <dbReference type="Pfam" id="PF24925"/>
    </source>
</evidence>
<evidence type="ECO:0000313" key="6">
    <source>
        <dbReference type="Proteomes" id="UP000008827"/>
    </source>
</evidence>
<accession>A0A0R0HRF9</accession>
<dbReference type="AlphaFoldDB" id="A0A0R0HRF9"/>
<evidence type="ECO:0000256" key="1">
    <source>
        <dbReference type="SAM" id="MobiDB-lite"/>
    </source>
</evidence>
<dbReference type="InterPro" id="IPR056010">
    <property type="entry name" value="DUF7588"/>
</dbReference>
<evidence type="ECO:0000313" key="5">
    <source>
        <dbReference type="EnsemblPlants" id="KRH33117"/>
    </source>
</evidence>
<proteinExistence type="predicted"/>
<name>A0A0R0HRF9_SOYBN</name>
<dbReference type="OMA" id="ATTIYEW"/>
<reference evidence="4 5" key="1">
    <citation type="journal article" date="2010" name="Nature">
        <title>Genome sequence of the palaeopolyploid soybean.</title>
        <authorList>
            <person name="Schmutz J."/>
            <person name="Cannon S.B."/>
            <person name="Schlueter J."/>
            <person name="Ma J."/>
            <person name="Mitros T."/>
            <person name="Nelson W."/>
            <person name="Hyten D.L."/>
            <person name="Song Q."/>
            <person name="Thelen J.J."/>
            <person name="Cheng J."/>
            <person name="Xu D."/>
            <person name="Hellsten U."/>
            <person name="May G.D."/>
            <person name="Yu Y."/>
            <person name="Sakurai T."/>
            <person name="Umezawa T."/>
            <person name="Bhattacharyya M.K."/>
            <person name="Sandhu D."/>
            <person name="Valliyodan B."/>
            <person name="Lindquist E."/>
            <person name="Peto M."/>
            <person name="Grant D."/>
            <person name="Shu S."/>
            <person name="Goodstein D."/>
            <person name="Barry K."/>
            <person name="Futrell-Griggs M."/>
            <person name="Abernathy B."/>
            <person name="Du J."/>
            <person name="Tian Z."/>
            <person name="Zhu L."/>
            <person name="Gill N."/>
            <person name="Joshi T."/>
            <person name="Libault M."/>
            <person name="Sethuraman A."/>
            <person name="Zhang X.-C."/>
            <person name="Shinozaki K."/>
            <person name="Nguyen H.T."/>
            <person name="Wing R.A."/>
            <person name="Cregan P."/>
            <person name="Specht J."/>
            <person name="Grimwood J."/>
            <person name="Rokhsar D."/>
            <person name="Stacey G."/>
            <person name="Shoemaker R.C."/>
            <person name="Jackson S.A."/>
        </authorList>
    </citation>
    <scope>NUCLEOTIDE SEQUENCE</scope>
    <source>
        <strain evidence="5">cv. Williams 82</strain>
        <tissue evidence="4">Callus</tissue>
    </source>
</reference>
<feature type="domain" description="DUF7746" evidence="3">
    <location>
        <begin position="225"/>
        <end position="286"/>
    </location>
</feature>
<dbReference type="Pfam" id="PF24925">
    <property type="entry name" value="DUF7746"/>
    <property type="match status" value="1"/>
</dbReference>
<dbReference type="EMBL" id="CM000843">
    <property type="protein sequence ID" value="KRH33117.1"/>
    <property type="molecule type" value="Genomic_DNA"/>
</dbReference>